<dbReference type="PROSITE" id="PS51257">
    <property type="entry name" value="PROKAR_LIPOPROTEIN"/>
    <property type="match status" value="1"/>
</dbReference>
<feature type="chain" id="PRO_5046075363" evidence="1">
    <location>
        <begin position="19"/>
        <end position="137"/>
    </location>
</feature>
<dbReference type="EMBL" id="JACSPZ010000002">
    <property type="protein sequence ID" value="MBD8036373.1"/>
    <property type="molecule type" value="Genomic_DNA"/>
</dbReference>
<name>A0ABR8XWQ2_9BACL</name>
<evidence type="ECO:0000313" key="2">
    <source>
        <dbReference type="EMBL" id="MBD8036373.1"/>
    </source>
</evidence>
<comment type="caution">
    <text evidence="2">The sequence shown here is derived from an EMBL/GenBank/DDBJ whole genome shotgun (WGS) entry which is preliminary data.</text>
</comment>
<keyword evidence="3" id="KW-1185">Reference proteome</keyword>
<evidence type="ECO:0000313" key="3">
    <source>
        <dbReference type="Proteomes" id="UP000619101"/>
    </source>
</evidence>
<organism evidence="2 3">
    <name type="scientific">Solibacillus faecavium</name>
    <dbReference type="NCBI Taxonomy" id="2762221"/>
    <lineage>
        <taxon>Bacteria</taxon>
        <taxon>Bacillati</taxon>
        <taxon>Bacillota</taxon>
        <taxon>Bacilli</taxon>
        <taxon>Bacillales</taxon>
        <taxon>Caryophanaceae</taxon>
        <taxon>Solibacillus</taxon>
    </lineage>
</organism>
<feature type="signal peptide" evidence="1">
    <location>
        <begin position="1"/>
        <end position="18"/>
    </location>
</feature>
<keyword evidence="1" id="KW-0732">Signal</keyword>
<keyword evidence="2" id="KW-0413">Isomerase</keyword>
<dbReference type="Proteomes" id="UP000619101">
    <property type="component" value="Unassembled WGS sequence"/>
</dbReference>
<evidence type="ECO:0000256" key="1">
    <source>
        <dbReference type="SAM" id="SignalP"/>
    </source>
</evidence>
<reference evidence="2 3" key="1">
    <citation type="submission" date="2020-08" db="EMBL/GenBank/DDBJ databases">
        <title>A Genomic Blueprint of the Chicken Gut Microbiome.</title>
        <authorList>
            <person name="Gilroy R."/>
            <person name="Ravi A."/>
            <person name="Getino M."/>
            <person name="Pursley I."/>
            <person name="Horton D.L."/>
            <person name="Alikhan N.-F."/>
            <person name="Baker D."/>
            <person name="Gharbi K."/>
            <person name="Hall N."/>
            <person name="Watson M."/>
            <person name="Adriaenssens E.M."/>
            <person name="Foster-Nyarko E."/>
            <person name="Jarju S."/>
            <person name="Secka A."/>
            <person name="Antonio M."/>
            <person name="Oren A."/>
            <person name="Chaudhuri R."/>
            <person name="La Ragione R.M."/>
            <person name="Hildebrand F."/>
            <person name="Pallen M.J."/>
        </authorList>
    </citation>
    <scope>NUCLEOTIDE SEQUENCE [LARGE SCALE GENOMIC DNA]</scope>
    <source>
        <strain evidence="2 3">A46</strain>
    </source>
</reference>
<sequence>MKKSVSFFSLIIMCVLLAVGCSEENNYASDLDAHERDLDGYFFDSGRYQLYFKDDKVMIIGREIGKDKKSVLDEIYLNKGVELGGTVMEEYENVEVTTNDNKYTIKVDDFTLEFTKFKDHIIVDSENMEYIRNKLEI</sequence>
<dbReference type="GO" id="GO:0016853">
    <property type="term" value="F:isomerase activity"/>
    <property type="evidence" value="ECO:0007669"/>
    <property type="project" value="UniProtKB-KW"/>
</dbReference>
<dbReference type="RefSeq" id="WP_191699319.1">
    <property type="nucleotide sequence ID" value="NZ_JACSPZ010000002.1"/>
</dbReference>
<protein>
    <submittedName>
        <fullName evidence="2">Protein-disulfide isomerase</fullName>
    </submittedName>
</protein>
<accession>A0ABR8XWQ2</accession>
<gene>
    <name evidence="2" type="ORF">H9635_06425</name>
</gene>
<proteinExistence type="predicted"/>